<evidence type="ECO:0000256" key="4">
    <source>
        <dbReference type="ARBA" id="ARBA00023186"/>
    </source>
</evidence>
<dbReference type="RefSeq" id="WP_142933188.1">
    <property type="nucleotide sequence ID" value="NZ_ML660168.1"/>
</dbReference>
<keyword evidence="3" id="KW-1015">Disulfide bond</keyword>
<evidence type="ECO:0000313" key="6">
    <source>
        <dbReference type="EMBL" id="TQV85511.1"/>
    </source>
</evidence>
<evidence type="ECO:0000256" key="5">
    <source>
        <dbReference type="ARBA" id="ARBA00023284"/>
    </source>
</evidence>
<keyword evidence="4" id="KW-0143">Chaperone</keyword>
<keyword evidence="5" id="KW-0676">Redox-active center</keyword>
<dbReference type="GO" id="GO:0042026">
    <property type="term" value="P:protein refolding"/>
    <property type="evidence" value="ECO:0007669"/>
    <property type="project" value="TreeGrafter"/>
</dbReference>
<dbReference type="Pfam" id="PF01430">
    <property type="entry name" value="HSP33"/>
    <property type="match status" value="1"/>
</dbReference>
<dbReference type="PANTHER" id="PTHR30111:SF1">
    <property type="entry name" value="33 KDA CHAPERONIN"/>
    <property type="match status" value="1"/>
</dbReference>
<dbReference type="GO" id="GO:0051082">
    <property type="term" value="F:unfolded protein binding"/>
    <property type="evidence" value="ECO:0007669"/>
    <property type="project" value="InterPro"/>
</dbReference>
<dbReference type="InterPro" id="IPR023212">
    <property type="entry name" value="Hsp33_helix_hairpin_bin_dom_sf"/>
</dbReference>
<evidence type="ECO:0000256" key="3">
    <source>
        <dbReference type="ARBA" id="ARBA00023157"/>
    </source>
</evidence>
<dbReference type="InterPro" id="IPR016153">
    <property type="entry name" value="Heat_shock_Hsp33_N"/>
</dbReference>
<accession>A0A545U7S5</accession>
<dbReference type="InterPro" id="IPR000397">
    <property type="entry name" value="Heat_shock_Hsp33"/>
</dbReference>
<protein>
    <submittedName>
        <fullName evidence="6">Redox-regulated molecular chaperone Hsp33</fullName>
    </submittedName>
</protein>
<dbReference type="InterPro" id="IPR016154">
    <property type="entry name" value="Heat_shock_Hsp33_C"/>
</dbReference>
<dbReference type="EMBL" id="VIKS01000012">
    <property type="protein sequence ID" value="TQV85511.1"/>
    <property type="molecule type" value="Genomic_DNA"/>
</dbReference>
<dbReference type="OrthoDB" id="9793753at2"/>
<keyword evidence="1" id="KW-0963">Cytoplasm</keyword>
<dbReference type="GO" id="GO:0005737">
    <property type="term" value="C:cytoplasm"/>
    <property type="evidence" value="ECO:0007669"/>
    <property type="project" value="InterPro"/>
</dbReference>
<gene>
    <name evidence="6" type="ORF">FLL46_20320</name>
</gene>
<name>A0A545U7S5_9GAMM</name>
<reference evidence="6 7" key="1">
    <citation type="submission" date="2019-07" db="EMBL/GenBank/DDBJ databases">
        <title>Draft genome for Aliikangiella sp. M105.</title>
        <authorList>
            <person name="Wang G."/>
        </authorList>
    </citation>
    <scope>NUCLEOTIDE SEQUENCE [LARGE SCALE GENOMIC DNA]</scope>
    <source>
        <strain evidence="6 7">M105</strain>
    </source>
</reference>
<proteinExistence type="predicted"/>
<dbReference type="SUPFAM" id="SSF64397">
    <property type="entry name" value="Hsp33 domain"/>
    <property type="match status" value="1"/>
</dbReference>
<evidence type="ECO:0000313" key="7">
    <source>
        <dbReference type="Proteomes" id="UP000315439"/>
    </source>
</evidence>
<organism evidence="6 7">
    <name type="scientific">Aliikangiella coralliicola</name>
    <dbReference type="NCBI Taxonomy" id="2592383"/>
    <lineage>
        <taxon>Bacteria</taxon>
        <taxon>Pseudomonadati</taxon>
        <taxon>Pseudomonadota</taxon>
        <taxon>Gammaproteobacteria</taxon>
        <taxon>Oceanospirillales</taxon>
        <taxon>Pleioneaceae</taxon>
        <taxon>Aliikangiella</taxon>
    </lineage>
</organism>
<dbReference type="AlphaFoldDB" id="A0A545U7S5"/>
<evidence type="ECO:0000256" key="1">
    <source>
        <dbReference type="ARBA" id="ARBA00022490"/>
    </source>
</evidence>
<sequence>MSDKIHRFIFDTHGIRGELVKLNDSCERMLKDHPYPTILATLLQQAAAVNVLLATTLKFEGKISIQLQTNRQLKMLVVQTTHKLGFRGLVRFDQQADYSNSTFADLTEGGQMTITIEPLKGKRYQGIVPLNGKNLAECVENYFNQSEQLETRIWLFNDEEQVFGLMLQALPDMLSQDSFEHLVYLASTLTKEECLSVDSDILLHRLFHQESVRGLTVDPVKFTCGCSQQKMLNSLSLLPEEEINEILETKGQISVKCEFCLNQFRFSELDLKSHKSLQGNATKH</sequence>
<evidence type="ECO:0000256" key="2">
    <source>
        <dbReference type="ARBA" id="ARBA00022833"/>
    </source>
</evidence>
<dbReference type="Proteomes" id="UP000315439">
    <property type="component" value="Unassembled WGS sequence"/>
</dbReference>
<dbReference type="GO" id="GO:0044183">
    <property type="term" value="F:protein folding chaperone"/>
    <property type="evidence" value="ECO:0007669"/>
    <property type="project" value="TreeGrafter"/>
</dbReference>
<dbReference type="Gene3D" id="3.55.30.10">
    <property type="entry name" value="Hsp33 domain"/>
    <property type="match status" value="1"/>
</dbReference>
<dbReference type="CDD" id="cd00498">
    <property type="entry name" value="Hsp33"/>
    <property type="match status" value="1"/>
</dbReference>
<keyword evidence="2" id="KW-0862">Zinc</keyword>
<comment type="caution">
    <text evidence="6">The sequence shown here is derived from an EMBL/GenBank/DDBJ whole genome shotgun (WGS) entry which is preliminary data.</text>
</comment>
<dbReference type="Gene3D" id="1.10.287.480">
    <property type="entry name" value="helix hairpin bin"/>
    <property type="match status" value="1"/>
</dbReference>
<dbReference type="PIRSF" id="PIRSF005261">
    <property type="entry name" value="Heat_shock_Hsp33"/>
    <property type="match status" value="1"/>
</dbReference>
<dbReference type="SUPFAM" id="SSF118352">
    <property type="entry name" value="HSP33 redox switch-like"/>
    <property type="match status" value="1"/>
</dbReference>
<keyword evidence="7" id="KW-1185">Reference proteome</keyword>
<dbReference type="PANTHER" id="PTHR30111">
    <property type="entry name" value="33 KDA CHAPERONIN"/>
    <property type="match status" value="1"/>
</dbReference>
<dbReference type="Gene3D" id="3.90.1280.10">
    <property type="entry name" value="HSP33 redox switch-like"/>
    <property type="match status" value="1"/>
</dbReference>